<feature type="transmembrane region" description="Helical" evidence="7">
    <location>
        <begin position="139"/>
        <end position="161"/>
    </location>
</feature>
<feature type="transmembrane region" description="Helical" evidence="7">
    <location>
        <begin position="167"/>
        <end position="185"/>
    </location>
</feature>
<dbReference type="eggNOG" id="COG0586">
    <property type="taxonomic scope" value="Bacteria"/>
</dbReference>
<feature type="transmembrane region" description="Helical" evidence="7">
    <location>
        <begin position="46"/>
        <end position="70"/>
    </location>
</feature>
<protein>
    <recommendedName>
        <fullName evidence="8">VTT domain-containing protein</fullName>
    </recommendedName>
</protein>
<proteinExistence type="inferred from homology"/>
<gene>
    <name evidence="9" type="ordered locus">AMIS_30340</name>
</gene>
<dbReference type="PANTHER" id="PTHR42709:SF6">
    <property type="entry name" value="UNDECAPRENYL PHOSPHATE TRANSPORTER A"/>
    <property type="match status" value="1"/>
</dbReference>
<dbReference type="AlphaFoldDB" id="I0H5G7"/>
<keyword evidence="3" id="KW-1003">Cell membrane</keyword>
<dbReference type="EMBL" id="AP012319">
    <property type="protein sequence ID" value="BAL88254.1"/>
    <property type="molecule type" value="Genomic_DNA"/>
</dbReference>
<dbReference type="InterPro" id="IPR032816">
    <property type="entry name" value="VTT_dom"/>
</dbReference>
<dbReference type="PATRIC" id="fig|512565.3.peg.3034"/>
<feature type="transmembrane region" description="Helical" evidence="7">
    <location>
        <begin position="7"/>
        <end position="26"/>
    </location>
</feature>
<comment type="similarity">
    <text evidence="2">Belongs to the DedA family.</text>
</comment>
<sequence length="201" mass="22292">MELAPILHHWGYAAVFVIIFVESFGLPTPGQTVMVAAAVYASSGHLNVWLVGFLAFTAAVLGDNIGYWIGVRGGRRAVHRWGRYVFLTPDRFARIERFFARRGSHVVVVARFFDGLRQFNGVLAGVTAMPWRTFVLHNAVGAALWVGLWVPVAYFFGAQLVRSHAEWWLLGFGVVGALVTAGFYLRRERASKSRADEPVGV</sequence>
<dbReference type="RefSeq" id="WP_014443149.1">
    <property type="nucleotide sequence ID" value="NC_017093.1"/>
</dbReference>
<keyword evidence="4 7" id="KW-0812">Transmembrane</keyword>
<organism evidence="9 10">
    <name type="scientific">Actinoplanes missouriensis (strain ATCC 14538 / DSM 43046 / CBS 188.64 / JCM 3121 / NBRC 102363 / NCIMB 12654 / NRRL B-3342 / UNCC 431)</name>
    <dbReference type="NCBI Taxonomy" id="512565"/>
    <lineage>
        <taxon>Bacteria</taxon>
        <taxon>Bacillati</taxon>
        <taxon>Actinomycetota</taxon>
        <taxon>Actinomycetes</taxon>
        <taxon>Micromonosporales</taxon>
        <taxon>Micromonosporaceae</taxon>
        <taxon>Actinoplanes</taxon>
    </lineage>
</organism>
<comment type="subcellular location">
    <subcellularLocation>
        <location evidence="1">Cell membrane</location>
        <topology evidence="1">Multi-pass membrane protein</topology>
    </subcellularLocation>
</comment>
<evidence type="ECO:0000313" key="10">
    <source>
        <dbReference type="Proteomes" id="UP000007882"/>
    </source>
</evidence>
<evidence type="ECO:0000256" key="1">
    <source>
        <dbReference type="ARBA" id="ARBA00004651"/>
    </source>
</evidence>
<dbReference type="InterPro" id="IPR051311">
    <property type="entry name" value="DedA_domain"/>
</dbReference>
<dbReference type="Proteomes" id="UP000007882">
    <property type="component" value="Chromosome"/>
</dbReference>
<evidence type="ECO:0000256" key="5">
    <source>
        <dbReference type="ARBA" id="ARBA00022989"/>
    </source>
</evidence>
<keyword evidence="10" id="KW-1185">Reference proteome</keyword>
<evidence type="ECO:0000256" key="4">
    <source>
        <dbReference type="ARBA" id="ARBA00022692"/>
    </source>
</evidence>
<evidence type="ECO:0000256" key="2">
    <source>
        <dbReference type="ARBA" id="ARBA00010792"/>
    </source>
</evidence>
<evidence type="ECO:0000256" key="3">
    <source>
        <dbReference type="ARBA" id="ARBA00022475"/>
    </source>
</evidence>
<dbReference type="GO" id="GO:0005886">
    <property type="term" value="C:plasma membrane"/>
    <property type="evidence" value="ECO:0007669"/>
    <property type="project" value="UniProtKB-SubCell"/>
</dbReference>
<dbReference type="STRING" id="512565.AMIS_30340"/>
<dbReference type="PANTHER" id="PTHR42709">
    <property type="entry name" value="ALKALINE PHOSPHATASE LIKE PROTEIN"/>
    <property type="match status" value="1"/>
</dbReference>
<evidence type="ECO:0000259" key="8">
    <source>
        <dbReference type="Pfam" id="PF09335"/>
    </source>
</evidence>
<dbReference type="Pfam" id="PF09335">
    <property type="entry name" value="VTT_dom"/>
    <property type="match status" value="1"/>
</dbReference>
<feature type="domain" description="VTT" evidence="8">
    <location>
        <begin position="31"/>
        <end position="151"/>
    </location>
</feature>
<keyword evidence="5 7" id="KW-1133">Transmembrane helix</keyword>
<dbReference type="OrthoDB" id="9813426at2"/>
<dbReference type="KEGG" id="ams:AMIS_30340"/>
<dbReference type="HOGENOM" id="CLU_044208_4_2_11"/>
<evidence type="ECO:0000256" key="6">
    <source>
        <dbReference type="ARBA" id="ARBA00023136"/>
    </source>
</evidence>
<keyword evidence="6 7" id="KW-0472">Membrane</keyword>
<name>I0H5G7_ACTM4</name>
<evidence type="ECO:0000313" key="9">
    <source>
        <dbReference type="EMBL" id="BAL88254.1"/>
    </source>
</evidence>
<accession>I0H5G7</accession>
<evidence type="ECO:0000256" key="7">
    <source>
        <dbReference type="SAM" id="Phobius"/>
    </source>
</evidence>
<reference evidence="9 10" key="1">
    <citation type="submission" date="2012-02" db="EMBL/GenBank/DDBJ databases">
        <title>Complete genome sequence of Actinoplanes missouriensis 431 (= NBRC 102363).</title>
        <authorList>
            <person name="Ohnishi Y."/>
            <person name="Ishikawa J."/>
            <person name="Sekine M."/>
            <person name="Hosoyama A."/>
            <person name="Harada T."/>
            <person name="Narita H."/>
            <person name="Hata T."/>
            <person name="Konno Y."/>
            <person name="Tutikane K."/>
            <person name="Fujita N."/>
            <person name="Horinouchi S."/>
            <person name="Hayakawa M."/>
        </authorList>
    </citation>
    <scope>NUCLEOTIDE SEQUENCE [LARGE SCALE GENOMIC DNA]</scope>
    <source>
        <strain evidence="10">ATCC 14538 / DSM 43046 / CBS 188.64 / JCM 3121 / NBRC 102363 / NCIMB 12654 / NRRL B-3342 / UNCC 431</strain>
    </source>
</reference>